<dbReference type="PANTHER" id="PTHR28591">
    <property type="entry name" value="LATEXIN"/>
    <property type="match status" value="1"/>
</dbReference>
<feature type="signal peptide" evidence="6">
    <location>
        <begin position="1"/>
        <end position="17"/>
    </location>
</feature>
<evidence type="ECO:0000259" key="7">
    <source>
        <dbReference type="PROSITE" id="PS52033"/>
    </source>
</evidence>
<evidence type="ECO:0000256" key="1">
    <source>
        <dbReference type="ARBA" id="ARBA00010083"/>
    </source>
</evidence>
<dbReference type="OMA" id="MWQNSTE"/>
<evidence type="ECO:0000256" key="6">
    <source>
        <dbReference type="SAM" id="SignalP"/>
    </source>
</evidence>
<dbReference type="Ensembl" id="ENSCSET00000027176.1">
    <property type="protein sequence ID" value="ENSCSEP00000026818.1"/>
    <property type="gene ID" value="ENSCSEG00000017122.1"/>
</dbReference>
<evidence type="ECO:0000256" key="3">
    <source>
        <dbReference type="ARBA" id="ARBA00022737"/>
    </source>
</evidence>
<evidence type="ECO:0000313" key="8">
    <source>
        <dbReference type="Ensembl" id="ENSCSEP00000026818.1"/>
    </source>
</evidence>
<dbReference type="Ensembl" id="ENSCSET00000027170.1">
    <property type="protein sequence ID" value="ENSCSEP00000026812.1"/>
    <property type="gene ID" value="ENSCSEG00000017122.1"/>
</dbReference>
<dbReference type="Gene3D" id="3.10.450.10">
    <property type="match status" value="2"/>
</dbReference>
<keyword evidence="3" id="KW-0677">Repeat</keyword>
<feature type="domain" description="Cystatin LXN-type" evidence="7">
    <location>
        <begin position="202"/>
        <end position="307"/>
    </location>
</feature>
<comment type="similarity">
    <text evidence="1 4">Belongs to the protease inhibitor I47 (latexin) family.</text>
</comment>
<sequence>MSLRILMFLAVMSAVTGSPSSTVAPEATSQNQTVNPTGAAVDGGVSPDSTNEIQESDLNEPQEDEMETGVLNPDHYPARRAARVVQHYLNTRYGSPYKVFHLDTVHSATAENVTDSGRKYQVEFSVKDMISKKSVKSSAEVFFPKLDEATEKQLQELWYQQQRLQQQHTPVVTISCQEPLAIDTKAQEEAWYQQNKVNQSLVSQNLPDSHGHIEPGMEPLWHLGIVASSFIMLNQSTENTLYNMAQVANVTQLETENEQLKFEYDILLHDMVSQEIPRWRMQFTWSPTEGVRVLQMQHLPKCHNCKLPETN</sequence>
<evidence type="ECO:0000313" key="9">
    <source>
        <dbReference type="Proteomes" id="UP000265120"/>
    </source>
</evidence>
<keyword evidence="9" id="KW-1185">Reference proteome</keyword>
<accession>A0A3P8WH53</accession>
<feature type="region of interest" description="Disordered" evidence="5">
    <location>
        <begin position="18"/>
        <end position="73"/>
    </location>
</feature>
<keyword evidence="2 4" id="KW-0646">Protease inhibitor</keyword>
<dbReference type="AlphaFoldDB" id="A0A3P8WH53"/>
<feature type="domain" description="Cystatin LXN-type" evidence="7">
    <location>
        <begin position="68"/>
        <end position="187"/>
    </location>
</feature>
<evidence type="ECO:0000256" key="4">
    <source>
        <dbReference type="PROSITE-ProRule" id="PRU01377"/>
    </source>
</evidence>
<proteinExistence type="inferred from homology"/>
<dbReference type="RefSeq" id="XP_008307901.1">
    <property type="nucleotide sequence ID" value="XM_008309679.3"/>
</dbReference>
<dbReference type="GeneID" id="103378459"/>
<feature type="chain" id="PRO_5044597047" evidence="6">
    <location>
        <begin position="18"/>
        <end position="311"/>
    </location>
</feature>
<reference evidence="8 9" key="1">
    <citation type="journal article" date="2014" name="Nat. Genet.">
        <title>Whole-genome sequence of a flatfish provides insights into ZW sex chromosome evolution and adaptation to a benthic lifestyle.</title>
        <authorList>
            <person name="Chen S."/>
            <person name="Zhang G."/>
            <person name="Shao C."/>
            <person name="Huang Q."/>
            <person name="Liu G."/>
            <person name="Zhang P."/>
            <person name="Song W."/>
            <person name="An N."/>
            <person name="Chalopin D."/>
            <person name="Volff J.N."/>
            <person name="Hong Y."/>
            <person name="Li Q."/>
            <person name="Sha Z."/>
            <person name="Zhou H."/>
            <person name="Xie M."/>
            <person name="Yu Q."/>
            <person name="Liu Y."/>
            <person name="Xiang H."/>
            <person name="Wang N."/>
            <person name="Wu K."/>
            <person name="Yang C."/>
            <person name="Zhou Q."/>
            <person name="Liao X."/>
            <person name="Yang L."/>
            <person name="Hu Q."/>
            <person name="Zhang J."/>
            <person name="Meng L."/>
            <person name="Jin L."/>
            <person name="Tian Y."/>
            <person name="Lian J."/>
            <person name="Yang J."/>
            <person name="Miao G."/>
            <person name="Liu S."/>
            <person name="Liang Z."/>
            <person name="Yan F."/>
            <person name="Li Y."/>
            <person name="Sun B."/>
            <person name="Zhang H."/>
            <person name="Zhang J."/>
            <person name="Zhu Y."/>
            <person name="Du M."/>
            <person name="Zhao Y."/>
            <person name="Schartl M."/>
            <person name="Tang Q."/>
            <person name="Wang J."/>
        </authorList>
    </citation>
    <scope>NUCLEOTIDE SEQUENCE</scope>
</reference>
<evidence type="ECO:0000256" key="2">
    <source>
        <dbReference type="ARBA" id="ARBA00022690"/>
    </source>
</evidence>
<reference evidence="8" key="2">
    <citation type="submission" date="2025-05" db="UniProtKB">
        <authorList>
            <consortium name="Ensembl"/>
        </authorList>
    </citation>
    <scope>IDENTIFICATION</scope>
</reference>
<dbReference type="STRING" id="244447.ENSCSEP00000026812"/>
<dbReference type="CTD" id="56925"/>
<dbReference type="FunFam" id="3.10.450.10:FF:000007">
    <property type="entry name" value="latexin"/>
    <property type="match status" value="1"/>
</dbReference>
<dbReference type="GeneTree" id="ENSGT00530000063813"/>
<dbReference type="SUPFAM" id="SSF54403">
    <property type="entry name" value="Cystatin/monellin"/>
    <property type="match status" value="2"/>
</dbReference>
<dbReference type="KEGG" id="csem:103378459"/>
<dbReference type="InterPro" id="IPR049897">
    <property type="entry name" value="CYSTATIN_LXN"/>
</dbReference>
<name>A0A3P8WH53_CYNSE</name>
<keyword evidence="6" id="KW-0732">Signal</keyword>
<feature type="compositionally biased region" description="Polar residues" evidence="5">
    <location>
        <begin position="18"/>
        <end position="36"/>
    </location>
</feature>
<dbReference type="GO" id="GO:0008191">
    <property type="term" value="F:metalloendopeptidase inhibitor activity"/>
    <property type="evidence" value="ECO:0007669"/>
    <property type="project" value="UniProtKB-UniRule"/>
</dbReference>
<dbReference type="Proteomes" id="UP000265120">
    <property type="component" value="Chromosome 4"/>
</dbReference>
<dbReference type="GO" id="GO:0005615">
    <property type="term" value="C:extracellular space"/>
    <property type="evidence" value="ECO:0007669"/>
    <property type="project" value="TreeGrafter"/>
</dbReference>
<organism evidence="8 9">
    <name type="scientific">Cynoglossus semilaevis</name>
    <name type="common">Tongue sole</name>
    <dbReference type="NCBI Taxonomy" id="244447"/>
    <lineage>
        <taxon>Eukaryota</taxon>
        <taxon>Metazoa</taxon>
        <taxon>Chordata</taxon>
        <taxon>Craniata</taxon>
        <taxon>Vertebrata</taxon>
        <taxon>Euteleostomi</taxon>
        <taxon>Actinopterygii</taxon>
        <taxon>Neopterygii</taxon>
        <taxon>Teleostei</taxon>
        <taxon>Neoteleostei</taxon>
        <taxon>Acanthomorphata</taxon>
        <taxon>Carangaria</taxon>
        <taxon>Pleuronectiformes</taxon>
        <taxon>Pleuronectoidei</taxon>
        <taxon>Cynoglossidae</taxon>
        <taxon>Cynoglossinae</taxon>
        <taxon>Cynoglossus</taxon>
    </lineage>
</organism>
<dbReference type="Pfam" id="PF06907">
    <property type="entry name" value="LXN"/>
    <property type="match status" value="1"/>
</dbReference>
<feature type="compositionally biased region" description="Acidic residues" evidence="5">
    <location>
        <begin position="54"/>
        <end position="67"/>
    </location>
</feature>
<protein>
    <submittedName>
        <fullName evidence="8">Latexin</fullName>
    </submittedName>
</protein>
<dbReference type="PROSITE" id="PS52033">
    <property type="entry name" value="CYSTATIN_LXN"/>
    <property type="match status" value="2"/>
</dbReference>
<dbReference type="PANTHER" id="PTHR28591:SF1">
    <property type="entry name" value="LATEXIN"/>
    <property type="match status" value="1"/>
</dbReference>
<dbReference type="InterPro" id="IPR046350">
    <property type="entry name" value="Cystatin_sf"/>
</dbReference>
<dbReference type="InterPro" id="IPR009684">
    <property type="entry name" value="Latexin"/>
</dbReference>
<evidence type="ECO:0000256" key="5">
    <source>
        <dbReference type="SAM" id="MobiDB-lite"/>
    </source>
</evidence>
<dbReference type="OrthoDB" id="8898327at2759"/>